<feature type="transmembrane region" description="Helical" evidence="1">
    <location>
        <begin position="169"/>
        <end position="186"/>
    </location>
</feature>
<gene>
    <name evidence="2" type="ORF">CMESO_414</name>
</gene>
<name>J7G246_9CRYP</name>
<evidence type="ECO:0000313" key="2">
    <source>
        <dbReference type="EMBL" id="AFP65567.1"/>
    </source>
</evidence>
<protein>
    <submittedName>
        <fullName evidence="2">Uncharacterized protein</fullName>
    </submittedName>
</protein>
<evidence type="ECO:0000313" key="3">
    <source>
        <dbReference type="Proteomes" id="UP000243348"/>
    </source>
</evidence>
<sequence length="283" mass="35194">MKKHISFLLVNTSKNEILIVIEKEIFLIFEGNLGIFKKSFNFKNKSFHDLIGIFGLNKEILIFSGFNNSYLFFDYFLKKIVFSIKLSSYFFFSDLYYSEYIFFFLKKNFFFFFNMNFFFEFFQKSFFVKNRFQKKTKNKRSTLFRYKNKIFPFKNNSRKKKIKPKIPKLIFFSCFIWKKITINLWVCLDLSSRRIIFEIINPNLRKTNFFLFFLKKIQKLDKIFFKKEFQKNKKTKPKTECFNFLLNIKKVHFFSQFKNFSIFWLLFFYNFKKRLVVFWDRYF</sequence>
<reference evidence="2 3" key="1">
    <citation type="journal article" date="2012" name="Genome Biol. Evol.">
        <title>Nucleomorph genome sequence of the cryptophyte alga Chroomonas mesostigmatica CCMP1168 reveals lineage-specific gene loss and genome complexity.</title>
        <authorList>
            <person name="Moore C.E."/>
            <person name="Curtis B."/>
            <person name="Mills T."/>
            <person name="Tanifuji G."/>
            <person name="Archibald J.M."/>
        </authorList>
    </citation>
    <scope>NUCLEOTIDE SEQUENCE [LARGE SCALE GENOMIC DNA]</scope>
    <source>
        <strain evidence="2 3">CCMP1168</strain>
    </source>
</reference>
<proteinExistence type="predicted"/>
<feature type="transmembrane region" description="Helical" evidence="1">
    <location>
        <begin position="253"/>
        <end position="271"/>
    </location>
</feature>
<keyword evidence="2" id="KW-0542">Nucleomorph</keyword>
<keyword evidence="1" id="KW-1133">Transmembrane helix</keyword>
<accession>J7G246</accession>
<keyword evidence="1" id="KW-0472">Membrane</keyword>
<keyword evidence="1" id="KW-0812">Transmembrane</keyword>
<dbReference type="AlphaFoldDB" id="J7G246"/>
<dbReference type="EMBL" id="CP003682">
    <property type="protein sequence ID" value="AFP65567.1"/>
    <property type="molecule type" value="Genomic_DNA"/>
</dbReference>
<organism evidence="2 3">
    <name type="scientific">Chroomonas mesostigmatica CCMP1168</name>
    <dbReference type="NCBI Taxonomy" id="1195612"/>
    <lineage>
        <taxon>Eukaryota</taxon>
        <taxon>Cryptophyceae</taxon>
        <taxon>Pyrenomonadales</taxon>
        <taxon>Chroomonadaceae</taxon>
        <taxon>Chroomonas</taxon>
    </lineage>
</organism>
<evidence type="ECO:0000256" key="1">
    <source>
        <dbReference type="SAM" id="Phobius"/>
    </source>
</evidence>
<dbReference type="Proteomes" id="UP000243348">
    <property type="component" value="Nucleomorph 3"/>
</dbReference>
<geneLocation type="nucleomorph" evidence="2"/>
<feature type="transmembrane region" description="Helical" evidence="1">
    <location>
        <begin position="109"/>
        <end position="127"/>
    </location>
</feature>